<keyword evidence="2" id="KW-0489">Methyltransferase</keyword>
<gene>
    <name evidence="2" type="ORF">ACI2L5_06835</name>
</gene>
<dbReference type="Proteomes" id="UP001620295">
    <property type="component" value="Unassembled WGS sequence"/>
</dbReference>
<evidence type="ECO:0000259" key="1">
    <source>
        <dbReference type="Pfam" id="PF13649"/>
    </source>
</evidence>
<sequence>MSVSERYRQAWESYWQNTSDAPGEAIWDADPSLSAIPHLALLAPHADATLPIADLGCGNGTQTRYLATRFPRAIGVDLSSAAIEHARRADTEKVAEFEQLSLTDTARVRELHERLGDANVYMRAVIHQSDPPDRLPVAEAVATLLGRRGRAFVAELTEESKTVLREAAQDPGGPPPKLRRVFDHDLRPADARTAEVPELLREAGLTVLAHGPTTLPQTEYRADGTRIDLPAQWFVVAPEGAGRDRAQGR</sequence>
<keyword evidence="3" id="KW-1185">Reference proteome</keyword>
<dbReference type="InterPro" id="IPR029063">
    <property type="entry name" value="SAM-dependent_MTases_sf"/>
</dbReference>
<keyword evidence="2" id="KW-0808">Transferase</keyword>
<dbReference type="InterPro" id="IPR041698">
    <property type="entry name" value="Methyltransf_25"/>
</dbReference>
<accession>A0ABW8LFF9</accession>
<dbReference type="Pfam" id="PF13649">
    <property type="entry name" value="Methyltransf_25"/>
    <property type="match status" value="1"/>
</dbReference>
<reference evidence="2 3" key="1">
    <citation type="submission" date="2024-11" db="EMBL/GenBank/DDBJ databases">
        <title>The Natural Products Discovery Center: Release of the First 8490 Sequenced Strains for Exploring Actinobacteria Biosynthetic Diversity.</title>
        <authorList>
            <person name="Kalkreuter E."/>
            <person name="Kautsar S.A."/>
            <person name="Yang D."/>
            <person name="Bader C.D."/>
            <person name="Teijaro C.N."/>
            <person name="Fluegel L."/>
            <person name="Davis C.M."/>
            <person name="Simpson J.R."/>
            <person name="Lauterbach L."/>
            <person name="Steele A.D."/>
            <person name="Gui C."/>
            <person name="Meng S."/>
            <person name="Li G."/>
            <person name="Viehrig K."/>
            <person name="Ye F."/>
            <person name="Su P."/>
            <person name="Kiefer A.F."/>
            <person name="Nichols A."/>
            <person name="Cepeda A.J."/>
            <person name="Yan W."/>
            <person name="Fan B."/>
            <person name="Jiang Y."/>
            <person name="Adhikari A."/>
            <person name="Zheng C.-J."/>
            <person name="Schuster L."/>
            <person name="Cowan T.M."/>
            <person name="Smanski M.J."/>
            <person name="Chevrette M.G."/>
            <person name="De Carvalho L.P.S."/>
            <person name="Shen B."/>
        </authorList>
    </citation>
    <scope>NUCLEOTIDE SEQUENCE [LARGE SCALE GENOMIC DNA]</scope>
    <source>
        <strain evidence="2 3">NPDC020863</strain>
    </source>
</reference>
<protein>
    <submittedName>
        <fullName evidence="2">Class I SAM-dependent methyltransferase</fullName>
    </submittedName>
</protein>
<proteinExistence type="predicted"/>
<dbReference type="Gene3D" id="3.40.50.150">
    <property type="entry name" value="Vaccinia Virus protein VP39"/>
    <property type="match status" value="1"/>
</dbReference>
<dbReference type="SUPFAM" id="SSF53335">
    <property type="entry name" value="S-adenosyl-L-methionine-dependent methyltransferases"/>
    <property type="match status" value="1"/>
</dbReference>
<dbReference type="CDD" id="cd02440">
    <property type="entry name" value="AdoMet_MTases"/>
    <property type="match status" value="1"/>
</dbReference>
<evidence type="ECO:0000313" key="2">
    <source>
        <dbReference type="EMBL" id="MFK4264642.1"/>
    </source>
</evidence>
<dbReference type="RefSeq" id="WP_358639615.1">
    <property type="nucleotide sequence ID" value="NZ_JBFACG010000007.1"/>
</dbReference>
<dbReference type="GO" id="GO:0008168">
    <property type="term" value="F:methyltransferase activity"/>
    <property type="evidence" value="ECO:0007669"/>
    <property type="project" value="UniProtKB-KW"/>
</dbReference>
<name>A0ABW8LFF9_9ACTN</name>
<dbReference type="GO" id="GO:0032259">
    <property type="term" value="P:methylation"/>
    <property type="evidence" value="ECO:0007669"/>
    <property type="project" value="UniProtKB-KW"/>
</dbReference>
<organism evidence="2 3">
    <name type="scientific">Streptomyces milbemycinicus</name>
    <dbReference type="NCBI Taxonomy" id="476552"/>
    <lineage>
        <taxon>Bacteria</taxon>
        <taxon>Bacillati</taxon>
        <taxon>Actinomycetota</taxon>
        <taxon>Actinomycetes</taxon>
        <taxon>Kitasatosporales</taxon>
        <taxon>Streptomycetaceae</taxon>
        <taxon>Streptomyces</taxon>
    </lineage>
</organism>
<dbReference type="EMBL" id="JBJDQH010000002">
    <property type="protein sequence ID" value="MFK4264642.1"/>
    <property type="molecule type" value="Genomic_DNA"/>
</dbReference>
<feature type="domain" description="Methyltransferase" evidence="1">
    <location>
        <begin position="52"/>
        <end position="146"/>
    </location>
</feature>
<evidence type="ECO:0000313" key="3">
    <source>
        <dbReference type="Proteomes" id="UP001620295"/>
    </source>
</evidence>
<comment type="caution">
    <text evidence="2">The sequence shown here is derived from an EMBL/GenBank/DDBJ whole genome shotgun (WGS) entry which is preliminary data.</text>
</comment>